<dbReference type="InParanoid" id="A0A165DMD0"/>
<feature type="transmembrane region" description="Helical" evidence="2">
    <location>
        <begin position="294"/>
        <end position="318"/>
    </location>
</feature>
<dbReference type="PANTHER" id="PTHR42101:SF1">
    <property type="entry name" value="LOW TEMPERATURE REQUIREMENT A"/>
    <property type="match status" value="1"/>
</dbReference>
<feature type="transmembrane region" description="Helical" evidence="2">
    <location>
        <begin position="71"/>
        <end position="90"/>
    </location>
</feature>
<dbReference type="Proteomes" id="UP000077266">
    <property type="component" value="Unassembled WGS sequence"/>
</dbReference>
<feature type="transmembrane region" description="Helical" evidence="2">
    <location>
        <begin position="520"/>
        <end position="542"/>
    </location>
</feature>
<feature type="transmembrane region" description="Helical" evidence="2">
    <location>
        <begin position="151"/>
        <end position="170"/>
    </location>
</feature>
<dbReference type="EMBL" id="KV426207">
    <property type="protein sequence ID" value="KZV84898.1"/>
    <property type="molecule type" value="Genomic_DNA"/>
</dbReference>
<sequence length="622" mass="68625">MPTSSLSTSTSEAKKRKPPTAPFRRDPFQELPAEEDAVVSSQPKWIELFYDLAWTMTFAGLNSGTAPKGPLTVGSYIVFFTLVWAMWLQQTIYHTNFYTSDAYHRAVLLMQFIMLGFIAAFTDDFDVSLGITAASNDQQAIVKETYGLRGFHALSIIFFLSRLLLVASYLDVWRRGRRIAAADVKHVLRYVVMLSLSAALFLVTFITTELRPRSPAVNILKLVFWGVAIAIEIGTYVTTPLKRSVGAKKCASPMEERLSGLTIIVLGEALNSSIDPSVQAVKSIALNAKIGAQIFSFAMMVFTTYVLYVSVHSAALAATSSLRGRLAVAFHLPLQLFIILVAEGAKAVISITALNETLLWFQYQIYPFITSHRNIQTATQEVSFMFAAVGLDINALVKRIEPVLATPAGAVHDNELLIRLIAVLYQKAFSDYGYNDAEDELNTYAFSPNSDAPQDAIALTAGNLIAPRLVGIKQTIVLQEQTPFSWANAIAGAYLLALVVFTLVVNGFPHTRAVKWQIGVKIACGLAFIIWAAASTKMALLLYVVSGWYLPTIMLVYAFQCGIDYFWSRRAARRPRNEDAEKWHELRASEKRGAGPMSAQHGAREGEDESSPEDALMHSSSQ</sequence>
<dbReference type="AlphaFoldDB" id="A0A165DMD0"/>
<reference evidence="3 4" key="1">
    <citation type="journal article" date="2016" name="Mol. Biol. Evol.">
        <title>Comparative Genomics of Early-Diverging Mushroom-Forming Fungi Provides Insights into the Origins of Lignocellulose Decay Capabilities.</title>
        <authorList>
            <person name="Nagy L.G."/>
            <person name="Riley R."/>
            <person name="Tritt A."/>
            <person name="Adam C."/>
            <person name="Daum C."/>
            <person name="Floudas D."/>
            <person name="Sun H."/>
            <person name="Yadav J.S."/>
            <person name="Pangilinan J."/>
            <person name="Larsson K.H."/>
            <person name="Matsuura K."/>
            <person name="Barry K."/>
            <person name="Labutti K."/>
            <person name="Kuo R."/>
            <person name="Ohm R.A."/>
            <person name="Bhattacharya S.S."/>
            <person name="Shirouzu T."/>
            <person name="Yoshinaga Y."/>
            <person name="Martin F.M."/>
            <person name="Grigoriev I.V."/>
            <person name="Hibbett D.S."/>
        </authorList>
    </citation>
    <scope>NUCLEOTIDE SEQUENCE [LARGE SCALE GENOMIC DNA]</scope>
    <source>
        <strain evidence="3 4">HHB12029</strain>
    </source>
</reference>
<feature type="transmembrane region" description="Helical" evidence="2">
    <location>
        <begin position="548"/>
        <end position="567"/>
    </location>
</feature>
<feature type="region of interest" description="Disordered" evidence="1">
    <location>
        <begin position="1"/>
        <end position="27"/>
    </location>
</feature>
<feature type="transmembrane region" description="Helical" evidence="2">
    <location>
        <begin position="486"/>
        <end position="508"/>
    </location>
</feature>
<keyword evidence="2" id="KW-1133">Transmembrane helix</keyword>
<evidence type="ECO:0000256" key="1">
    <source>
        <dbReference type="SAM" id="MobiDB-lite"/>
    </source>
</evidence>
<evidence type="ECO:0008006" key="5">
    <source>
        <dbReference type="Google" id="ProtNLM"/>
    </source>
</evidence>
<evidence type="ECO:0000256" key="2">
    <source>
        <dbReference type="SAM" id="Phobius"/>
    </source>
</evidence>
<feature type="region of interest" description="Disordered" evidence="1">
    <location>
        <begin position="578"/>
        <end position="622"/>
    </location>
</feature>
<feature type="transmembrane region" description="Helical" evidence="2">
    <location>
        <begin position="190"/>
        <end position="207"/>
    </location>
</feature>
<gene>
    <name evidence="3" type="ORF">EXIGLDRAFT_271926</name>
</gene>
<dbReference type="InterPro" id="IPR010640">
    <property type="entry name" value="Low_temperature_requirement_A"/>
</dbReference>
<dbReference type="PANTHER" id="PTHR42101">
    <property type="entry name" value="CHROMOSOME 16, WHOLE GENOME SHOTGUN SEQUENCE"/>
    <property type="match status" value="1"/>
</dbReference>
<accession>A0A165DMD0</accession>
<feature type="compositionally biased region" description="Basic and acidic residues" evidence="1">
    <location>
        <begin position="578"/>
        <end position="593"/>
    </location>
</feature>
<dbReference type="Pfam" id="PF06772">
    <property type="entry name" value="LtrA"/>
    <property type="match status" value="1"/>
</dbReference>
<organism evidence="3 4">
    <name type="scientific">Exidia glandulosa HHB12029</name>
    <dbReference type="NCBI Taxonomy" id="1314781"/>
    <lineage>
        <taxon>Eukaryota</taxon>
        <taxon>Fungi</taxon>
        <taxon>Dikarya</taxon>
        <taxon>Basidiomycota</taxon>
        <taxon>Agaricomycotina</taxon>
        <taxon>Agaricomycetes</taxon>
        <taxon>Auriculariales</taxon>
        <taxon>Exidiaceae</taxon>
        <taxon>Exidia</taxon>
    </lineage>
</organism>
<keyword evidence="4" id="KW-1185">Reference proteome</keyword>
<feature type="transmembrane region" description="Helical" evidence="2">
    <location>
        <begin position="219"/>
        <end position="237"/>
    </location>
</feature>
<feature type="compositionally biased region" description="Polar residues" evidence="1">
    <location>
        <begin position="1"/>
        <end position="11"/>
    </location>
</feature>
<feature type="transmembrane region" description="Helical" evidence="2">
    <location>
        <begin position="102"/>
        <end position="121"/>
    </location>
</feature>
<evidence type="ECO:0000313" key="3">
    <source>
        <dbReference type="EMBL" id="KZV84898.1"/>
    </source>
</evidence>
<dbReference type="STRING" id="1314781.A0A165DMD0"/>
<name>A0A165DMD0_EXIGL</name>
<dbReference type="OrthoDB" id="3198598at2759"/>
<protein>
    <recommendedName>
        <fullName evidence="5">Low temperature requirement A</fullName>
    </recommendedName>
</protein>
<keyword evidence="2" id="KW-0472">Membrane</keyword>
<evidence type="ECO:0000313" key="4">
    <source>
        <dbReference type="Proteomes" id="UP000077266"/>
    </source>
</evidence>
<keyword evidence="2" id="KW-0812">Transmembrane</keyword>
<proteinExistence type="predicted"/>